<keyword evidence="2" id="KW-1185">Reference proteome</keyword>
<proteinExistence type="predicted"/>
<sequence>MLTACDPARDNSFRVGGAGLDLHTSQTDETTANLTNYFQNLCAQTGFDNEKCAPEPTALDDARWSLLVETGYNDIDARCDQYLRWIDEKRTERMLVEGTGTALGTLLAGVLGIAEVGTSTIAYTALALGFTRTAYDNYNNSILLGLEGSTIKEIVNRQRAAHRKEFANRKYQTRPQAVFALRRYLMFCTPQTILTDVNTFSREAASGNTAGIESKARAAAQIIPTANSPAVPPTRNVPIFTTKDNVALIFDGPGFTNKDVVTVQSGSCLAADGIVGNETKAAVRIIEDTFGSQMGQNGKINDQEWSLVEQALQANCPSKLMNFYEDLTYGRGHNPGYGGDLVEQLIKKNKFPPNLSGKDLRSKEVRDEVAKLRSSERINESYPGYDVRNQVTPKFVHHFGL</sequence>
<reference evidence="1 2" key="1">
    <citation type="journal article" date="2011" name="PLoS Genet.">
        <title>Azospirillum genomes reveal transition of bacteria from aquatic to terrestrial environments.</title>
        <authorList>
            <person name="Wisniewski-Dye F."/>
            <person name="Borziak K."/>
            <person name="Khalsa-Moyers G."/>
            <person name="Alexandre G."/>
            <person name="Sukharnikov L.O."/>
            <person name="Wuichet K."/>
            <person name="Hurst G.B."/>
            <person name="McDonald W.H."/>
            <person name="Robertson J.S."/>
            <person name="Barbe V."/>
            <person name="Calteau A."/>
            <person name="Rouy Z."/>
            <person name="Mangenot S."/>
            <person name="Prigent-Combaret C."/>
            <person name="Normand P."/>
            <person name="Boyer M."/>
            <person name="Siguier P."/>
            <person name="Dessaux Y."/>
            <person name="Elmerich C."/>
            <person name="Condemine G."/>
            <person name="Krishnen G."/>
            <person name="Kennedy I."/>
            <person name="Paterson A.H."/>
            <person name="Gonzalez V."/>
            <person name="Mavingui P."/>
            <person name="Zhulin I.B."/>
        </authorList>
    </citation>
    <scope>NUCLEOTIDE SEQUENCE [LARGE SCALE GENOMIC DNA]</scope>
    <source>
        <strain evidence="1 2">Sp245</strain>
    </source>
</reference>
<evidence type="ECO:0008006" key="3">
    <source>
        <dbReference type="Google" id="ProtNLM"/>
    </source>
</evidence>
<dbReference type="KEGG" id="abs:AZOBR_p50096"/>
<dbReference type="EMBL" id="HE577332">
    <property type="protein sequence ID" value="CCD03866.1"/>
    <property type="molecule type" value="Genomic_DNA"/>
</dbReference>
<name>A0A9P1NS71_9PROT</name>
<dbReference type="AlphaFoldDB" id="A0A9P1NS71"/>
<protein>
    <recommendedName>
        <fullName evidence="3">Peptidoglycan binding-like domain-containing protein</fullName>
    </recommendedName>
</protein>
<keyword evidence="1" id="KW-0614">Plasmid</keyword>
<gene>
    <name evidence="1" type="ORF">AZOBR_p50096</name>
</gene>
<evidence type="ECO:0000313" key="1">
    <source>
        <dbReference type="EMBL" id="CCD03866.1"/>
    </source>
</evidence>
<organism evidence="1 2">
    <name type="scientific">Azospirillum baldaniorum</name>
    <dbReference type="NCBI Taxonomy" id="1064539"/>
    <lineage>
        <taxon>Bacteria</taxon>
        <taxon>Pseudomonadati</taxon>
        <taxon>Pseudomonadota</taxon>
        <taxon>Alphaproteobacteria</taxon>
        <taxon>Rhodospirillales</taxon>
        <taxon>Azospirillaceae</taxon>
        <taxon>Azospirillum</taxon>
    </lineage>
</organism>
<dbReference type="Proteomes" id="UP000007319">
    <property type="component" value="Plasmid AZOBR_p5"/>
</dbReference>
<geneLocation type="plasmid" evidence="1 2">
    <name>AZOBR_p5</name>
</geneLocation>
<evidence type="ECO:0000313" key="2">
    <source>
        <dbReference type="Proteomes" id="UP000007319"/>
    </source>
</evidence>
<accession>A0A9P1NS71</accession>